<name>A0A0W0Y421_9GAMM</name>
<dbReference type="AlphaFoldDB" id="A0A0W0Y421"/>
<dbReference type="EMBL" id="LNYS01000006">
    <property type="protein sequence ID" value="KTD51440.1"/>
    <property type="molecule type" value="Genomic_DNA"/>
</dbReference>
<reference evidence="1 2" key="1">
    <citation type="submission" date="2015-11" db="EMBL/GenBank/DDBJ databases">
        <title>Genomic analysis of 38 Legionella species identifies large and diverse effector repertoires.</title>
        <authorList>
            <person name="Burstein D."/>
            <person name="Amaro F."/>
            <person name="Zusman T."/>
            <person name="Lifshitz Z."/>
            <person name="Cohen O."/>
            <person name="Gilbert J.A."/>
            <person name="Pupko T."/>
            <person name="Shuman H.A."/>
            <person name="Segal G."/>
        </authorList>
    </citation>
    <scope>NUCLEOTIDE SEQUENCE [LARGE SCALE GENOMIC DNA]</scope>
    <source>
        <strain evidence="1 2">CDC#1442-AUS-E</strain>
    </source>
</reference>
<comment type="caution">
    <text evidence="1">The sequence shown here is derived from an EMBL/GenBank/DDBJ whole genome shotgun (WGS) entry which is preliminary data.</text>
</comment>
<evidence type="ECO:0000313" key="2">
    <source>
        <dbReference type="Proteomes" id="UP000054618"/>
    </source>
</evidence>
<evidence type="ECO:0000313" key="1">
    <source>
        <dbReference type="EMBL" id="KTD51440.1"/>
    </source>
</evidence>
<keyword evidence="2" id="KW-1185">Reference proteome</keyword>
<dbReference type="PATRIC" id="fig|45073.5.peg.301"/>
<dbReference type="OrthoDB" id="9930903at2"/>
<sequence>MFIKPVSVSDKWLKDNTVVRLSLPRVELKEKESMLVRGCVFLPFVFEKEDKFDSIKLAIHSEVRAGSGKNGQFKSSIDSEEFSEHKKSTLWLCTDEEKEGRKGVLFKTEEEAKAFKGLYNSVDAYYQSGLHKEKPIAPDNVNYLLLSSSTLDFFDDELRASKRKNIVEACHNLTPAGSSDKLRSPDDSHWVMVTLREGINSQALFPNSYKIQTLLLQNSDAKKFGKLDLPPDLKKEKAELPEKKKSNPLLSCLPFFKAKSKVSEEVQDKSSDNDLMQIQVVQ</sequence>
<protein>
    <submittedName>
        <fullName evidence="1">Uncharacterized protein</fullName>
    </submittedName>
</protein>
<dbReference type="RefSeq" id="WP_058506421.1">
    <property type="nucleotide sequence ID" value="NZ_CAAAIK010000008.1"/>
</dbReference>
<organism evidence="1 2">
    <name type="scientific">Legionella quinlivanii</name>
    <dbReference type="NCBI Taxonomy" id="45073"/>
    <lineage>
        <taxon>Bacteria</taxon>
        <taxon>Pseudomonadati</taxon>
        <taxon>Pseudomonadota</taxon>
        <taxon>Gammaproteobacteria</taxon>
        <taxon>Legionellales</taxon>
        <taxon>Legionellaceae</taxon>
        <taxon>Legionella</taxon>
    </lineage>
</organism>
<gene>
    <name evidence="1" type="ORF">Lqui_0284</name>
</gene>
<proteinExistence type="predicted"/>
<dbReference type="Proteomes" id="UP000054618">
    <property type="component" value="Unassembled WGS sequence"/>
</dbReference>
<accession>A0A0W0Y421</accession>